<dbReference type="VEuPathDB" id="FungiDB:F503_06684"/>
<evidence type="ECO:0000313" key="3">
    <source>
        <dbReference type="EMBL" id="EPE03511.1"/>
    </source>
</evidence>
<dbReference type="SUPFAM" id="SSF53474">
    <property type="entry name" value="alpha/beta-Hydrolases"/>
    <property type="match status" value="1"/>
</dbReference>
<dbReference type="InterPro" id="IPR029058">
    <property type="entry name" value="AB_hydrolase_fold"/>
</dbReference>
<organism evidence="3 4">
    <name type="scientific">Ophiostoma piceae (strain UAMH 11346)</name>
    <name type="common">Sap stain fungus</name>
    <dbReference type="NCBI Taxonomy" id="1262450"/>
    <lineage>
        <taxon>Eukaryota</taxon>
        <taxon>Fungi</taxon>
        <taxon>Dikarya</taxon>
        <taxon>Ascomycota</taxon>
        <taxon>Pezizomycotina</taxon>
        <taxon>Sordariomycetes</taxon>
        <taxon>Sordariomycetidae</taxon>
        <taxon>Ophiostomatales</taxon>
        <taxon>Ophiostomataceae</taxon>
        <taxon>Ophiostoma</taxon>
    </lineage>
</organism>
<evidence type="ECO:0000259" key="2">
    <source>
        <dbReference type="Pfam" id="PF07859"/>
    </source>
</evidence>
<name>S3BVQ9_OPHP1</name>
<keyword evidence="4" id="KW-1185">Reference proteome</keyword>
<dbReference type="STRING" id="1262450.S3BVQ9"/>
<dbReference type="GO" id="GO:0016787">
    <property type="term" value="F:hydrolase activity"/>
    <property type="evidence" value="ECO:0007669"/>
    <property type="project" value="UniProtKB-KW"/>
</dbReference>
<dbReference type="eggNOG" id="KOG1515">
    <property type="taxonomic scope" value="Eukaryota"/>
</dbReference>
<dbReference type="InterPro" id="IPR013094">
    <property type="entry name" value="AB_hydrolase_3"/>
</dbReference>
<protein>
    <submittedName>
        <fullName evidence="3">Arylacetamide deacetylase</fullName>
    </submittedName>
</protein>
<dbReference type="Gene3D" id="3.40.50.1820">
    <property type="entry name" value="alpha/beta hydrolase"/>
    <property type="match status" value="1"/>
</dbReference>
<dbReference type="OrthoDB" id="408631at2759"/>
<dbReference type="InterPro" id="IPR050300">
    <property type="entry name" value="GDXG_lipolytic_enzyme"/>
</dbReference>
<dbReference type="HOGENOM" id="CLU_012494_6_2_1"/>
<reference evidence="3 4" key="1">
    <citation type="journal article" date="2013" name="BMC Genomics">
        <title>The genome and transcriptome of the pine saprophyte Ophiostoma piceae, and a comparison with the bark beetle-associated pine pathogen Grosmannia clavigera.</title>
        <authorList>
            <person name="Haridas S."/>
            <person name="Wang Y."/>
            <person name="Lim L."/>
            <person name="Massoumi Alamouti S."/>
            <person name="Jackman S."/>
            <person name="Docking R."/>
            <person name="Robertson G."/>
            <person name="Birol I."/>
            <person name="Bohlmann J."/>
            <person name="Breuil C."/>
        </authorList>
    </citation>
    <scope>NUCLEOTIDE SEQUENCE [LARGE SCALE GENOMIC DNA]</scope>
    <source>
        <strain evidence="3 4">UAMH 11346</strain>
    </source>
</reference>
<proteinExistence type="predicted"/>
<sequence>MTSAGIGHEALNPIKADLLPRLDPKFIELYNTHVANTPNRPIDLAVLRNVYSRLYGYGTAPAPACGKEYEVEIDGWAKYPGRITIRVYEPEGEAPAGGWPVHFDFHGGGWGLGDLETESHICRHICVRAGVVVVDVDYRLVPEFPFPTGIYDCYAAVRHVLEQAGSFNVKASIVTMGGVSAGGNIAFAVNHLARDAGIPIRAVVVGTPTVADIRKFAQPEDAPYASLKEMEFAPLLNWARLKWFDSLKWDSLSKDDGAKRAEQEKDAAWCQDLTDLAMDDCKGMADITVVMTAECDPLRDEGEAYAAKLEAAGNKVVVKRFAGVPHPFQHMDAVLDQAREFIQDTVDYIKSAAAA</sequence>
<dbReference type="Pfam" id="PF07859">
    <property type="entry name" value="Abhydrolase_3"/>
    <property type="match status" value="1"/>
</dbReference>
<evidence type="ECO:0000256" key="1">
    <source>
        <dbReference type="ARBA" id="ARBA00022801"/>
    </source>
</evidence>
<evidence type="ECO:0000313" key="4">
    <source>
        <dbReference type="Proteomes" id="UP000016923"/>
    </source>
</evidence>
<dbReference type="PANTHER" id="PTHR48081:SF8">
    <property type="entry name" value="ALPHA_BETA HYDROLASE FOLD-3 DOMAIN-CONTAINING PROTEIN-RELATED"/>
    <property type="match status" value="1"/>
</dbReference>
<dbReference type="EMBL" id="KE148167">
    <property type="protein sequence ID" value="EPE03511.1"/>
    <property type="molecule type" value="Genomic_DNA"/>
</dbReference>
<dbReference type="OMA" id="DKDLWQA"/>
<dbReference type="Proteomes" id="UP000016923">
    <property type="component" value="Unassembled WGS sequence"/>
</dbReference>
<feature type="domain" description="Alpha/beta hydrolase fold-3" evidence="2">
    <location>
        <begin position="104"/>
        <end position="329"/>
    </location>
</feature>
<accession>S3BVQ9</accession>
<dbReference type="PANTHER" id="PTHR48081">
    <property type="entry name" value="AB HYDROLASE SUPERFAMILY PROTEIN C4A8.06C"/>
    <property type="match status" value="1"/>
</dbReference>
<gene>
    <name evidence="3" type="ORF">F503_06684</name>
</gene>
<dbReference type="AlphaFoldDB" id="S3BVQ9"/>
<keyword evidence="1" id="KW-0378">Hydrolase</keyword>